<dbReference type="AlphaFoldDB" id="C4JH38"/>
<evidence type="ECO:0000313" key="4">
    <source>
        <dbReference type="Proteomes" id="UP000002058"/>
    </source>
</evidence>
<dbReference type="EMBL" id="CH476615">
    <property type="protein sequence ID" value="EEP76440.1"/>
    <property type="molecule type" value="Genomic_DNA"/>
</dbReference>
<dbReference type="GO" id="GO:0045944">
    <property type="term" value="P:positive regulation of transcription by RNA polymerase II"/>
    <property type="evidence" value="ECO:0007669"/>
    <property type="project" value="TreeGrafter"/>
</dbReference>
<evidence type="ECO:0000313" key="3">
    <source>
        <dbReference type="EMBL" id="EEP76440.1"/>
    </source>
</evidence>
<dbReference type="VEuPathDB" id="FungiDB:UREG_01289"/>
<evidence type="ECO:0000256" key="1">
    <source>
        <dbReference type="ARBA" id="ARBA00004123"/>
    </source>
</evidence>
<dbReference type="InParanoid" id="C4JH38"/>
<dbReference type="PANTHER" id="PTHR37534">
    <property type="entry name" value="TRANSCRIPTIONAL ACTIVATOR PROTEIN UGA3"/>
    <property type="match status" value="1"/>
</dbReference>
<dbReference type="HOGENOM" id="CLU_015493_0_0_1"/>
<dbReference type="KEGG" id="ure:UREG_01289"/>
<proteinExistence type="predicted"/>
<keyword evidence="2" id="KW-0539">Nucleus</keyword>
<reference evidence="4" key="1">
    <citation type="journal article" date="2009" name="Genome Res.">
        <title>Comparative genomic analyses of the human fungal pathogens Coccidioides and their relatives.</title>
        <authorList>
            <person name="Sharpton T.J."/>
            <person name="Stajich J.E."/>
            <person name="Rounsley S.D."/>
            <person name="Gardner M.J."/>
            <person name="Wortman J.R."/>
            <person name="Jordar V.S."/>
            <person name="Maiti R."/>
            <person name="Kodira C.D."/>
            <person name="Neafsey D.E."/>
            <person name="Zeng Q."/>
            <person name="Hung C.-Y."/>
            <person name="McMahan C."/>
            <person name="Muszewska A."/>
            <person name="Grynberg M."/>
            <person name="Mandel M.A."/>
            <person name="Kellner E.M."/>
            <person name="Barker B.M."/>
            <person name="Galgiani J.N."/>
            <person name="Orbach M.J."/>
            <person name="Kirkland T.N."/>
            <person name="Cole G.T."/>
            <person name="Henn M.R."/>
            <person name="Birren B.W."/>
            <person name="Taylor J.W."/>
        </authorList>
    </citation>
    <scope>NUCLEOTIDE SEQUENCE [LARGE SCALE GENOMIC DNA]</scope>
    <source>
        <strain evidence="4">UAMH 1704</strain>
    </source>
</reference>
<dbReference type="Proteomes" id="UP000002058">
    <property type="component" value="Unassembled WGS sequence"/>
</dbReference>
<organism evidence="3 4">
    <name type="scientific">Uncinocarpus reesii (strain UAMH 1704)</name>
    <dbReference type="NCBI Taxonomy" id="336963"/>
    <lineage>
        <taxon>Eukaryota</taxon>
        <taxon>Fungi</taxon>
        <taxon>Dikarya</taxon>
        <taxon>Ascomycota</taxon>
        <taxon>Pezizomycotina</taxon>
        <taxon>Eurotiomycetes</taxon>
        <taxon>Eurotiomycetidae</taxon>
        <taxon>Onygenales</taxon>
        <taxon>Onygenaceae</taxon>
        <taxon>Uncinocarpus</taxon>
    </lineage>
</organism>
<evidence type="ECO:0000256" key="2">
    <source>
        <dbReference type="ARBA" id="ARBA00023242"/>
    </source>
</evidence>
<dbReference type="RefSeq" id="XP_002541773.1">
    <property type="nucleotide sequence ID" value="XM_002541727.1"/>
</dbReference>
<keyword evidence="4" id="KW-1185">Reference proteome</keyword>
<dbReference type="PANTHER" id="PTHR37534:SF39">
    <property type="entry name" value="TRANSCRIPTION FACTOR DOMAIN-CONTAINING PROTEIN"/>
    <property type="match status" value="1"/>
</dbReference>
<gene>
    <name evidence="3" type="ORF">UREG_01289</name>
</gene>
<name>C4JH38_UNCRE</name>
<dbReference type="GO" id="GO:0003700">
    <property type="term" value="F:DNA-binding transcription factor activity"/>
    <property type="evidence" value="ECO:0007669"/>
    <property type="project" value="TreeGrafter"/>
</dbReference>
<dbReference type="eggNOG" id="ENOG502SNVB">
    <property type="taxonomic scope" value="Eukaryota"/>
</dbReference>
<sequence length="402" mass="44671">MYSGTSEHALLAQTPLAPFNPVQLRDADAHLFQYFQTTASCCLSTVSNDPVNLGNILVCMALTRTSPSATAIWQAMLGLSSLHRYGLQGQAIEFKISAIEALAAASNSAIGTAEAIQHVAAAMLLCSFEIHKASCTAGQWKWYITGAKQIISSLSLHRFSGNTDIGALLDWVYYHDMLSRFSALHWRRGEGTRYLPLEMCVEAVREESQYSNMNLGSALILQSRQSTINDLLQLLAHGCEIISGRPAITSPEDRREYEESIRILGSQIKSLPINKSSNSTLELFHLATLTYLNRATGNLLEDDSQTQRRISRAFALLSSQKSCERQFLLFILGGEARTEEDRRMILDLIARTEKTAASRSLFLTGALINYVWVQDDLADRELDYMKKMNTIISICSILPSFV</sequence>
<dbReference type="STRING" id="336963.C4JH38"/>
<dbReference type="OMA" id="HYFNTMA"/>
<dbReference type="GO" id="GO:0000976">
    <property type="term" value="F:transcription cis-regulatory region binding"/>
    <property type="evidence" value="ECO:0007669"/>
    <property type="project" value="TreeGrafter"/>
</dbReference>
<accession>C4JH38</accession>
<protein>
    <recommendedName>
        <fullName evidence="5">Transcription factor domain-containing protein</fullName>
    </recommendedName>
</protein>
<comment type="subcellular location">
    <subcellularLocation>
        <location evidence="1">Nucleus</location>
    </subcellularLocation>
</comment>
<dbReference type="GeneID" id="8444649"/>
<dbReference type="OrthoDB" id="5130013at2759"/>
<evidence type="ECO:0008006" key="5">
    <source>
        <dbReference type="Google" id="ProtNLM"/>
    </source>
</evidence>
<dbReference type="Pfam" id="PF11951">
    <property type="entry name" value="Fungal_trans_2"/>
    <property type="match status" value="1"/>
</dbReference>
<dbReference type="InterPro" id="IPR021858">
    <property type="entry name" value="Fun_TF"/>
</dbReference>
<dbReference type="GO" id="GO:0005634">
    <property type="term" value="C:nucleus"/>
    <property type="evidence" value="ECO:0007669"/>
    <property type="project" value="UniProtKB-SubCell"/>
</dbReference>